<name>A0A7K1Y6Y8_9SPHI</name>
<dbReference type="EMBL" id="WVHT01000002">
    <property type="protein sequence ID" value="MXV50342.1"/>
    <property type="molecule type" value="Genomic_DNA"/>
</dbReference>
<reference evidence="1 2" key="1">
    <citation type="submission" date="2019-11" db="EMBL/GenBank/DDBJ databases">
        <title>Pedobacter sp. HMF7647 Genome sequencing and assembly.</title>
        <authorList>
            <person name="Kang H."/>
            <person name="Kim H."/>
            <person name="Joh K."/>
        </authorList>
    </citation>
    <scope>NUCLEOTIDE SEQUENCE [LARGE SCALE GENOMIC DNA]</scope>
    <source>
        <strain evidence="1 2">HMF7647</strain>
    </source>
</reference>
<evidence type="ECO:0000313" key="1">
    <source>
        <dbReference type="EMBL" id="MXV50342.1"/>
    </source>
</evidence>
<keyword evidence="2" id="KW-1185">Reference proteome</keyword>
<proteinExistence type="predicted"/>
<sequence length="308" mass="34792">MVIKLPSRFSDNFGHPIQSLFSLLEQVQSASGCKEIELNYREAKFTHPFYTLALPLIKKQYGRSGQSLVINDDFIDASTSEYMNCLSFPNGIDPLDLSDSSFEKFMEKFQNKTYIPIITFPAGDGNEVSAIRDQFLSAINRLLVRISQIKNPEMGALMYLLDEAINNILHHSYDDCGYLLAQYYPSKGYIDIAIADIGRTLLESYQNFDKYKNQINTHLEAMKAALSGQSTKGGNVDRGFGISTSKEVLTKGLNGKYFIWSGNVFNIHNSELNNVIELPQTIYWQGVYLCLRIPVVAKAGFNLYNYTD</sequence>
<evidence type="ECO:0000313" key="2">
    <source>
        <dbReference type="Proteomes" id="UP000466586"/>
    </source>
</evidence>
<protein>
    <submittedName>
        <fullName evidence="1">Uncharacterized protein</fullName>
    </submittedName>
</protein>
<organism evidence="1 2">
    <name type="scientific">Hufsiella arboris</name>
    <dbReference type="NCBI Taxonomy" id="2695275"/>
    <lineage>
        <taxon>Bacteria</taxon>
        <taxon>Pseudomonadati</taxon>
        <taxon>Bacteroidota</taxon>
        <taxon>Sphingobacteriia</taxon>
        <taxon>Sphingobacteriales</taxon>
        <taxon>Sphingobacteriaceae</taxon>
        <taxon>Hufsiella</taxon>
    </lineage>
</organism>
<dbReference type="Proteomes" id="UP000466586">
    <property type="component" value="Unassembled WGS sequence"/>
</dbReference>
<dbReference type="AlphaFoldDB" id="A0A7K1Y6Y8"/>
<accession>A0A7K1Y6Y8</accession>
<comment type="caution">
    <text evidence="1">The sequence shown here is derived from an EMBL/GenBank/DDBJ whole genome shotgun (WGS) entry which is preliminary data.</text>
</comment>
<gene>
    <name evidence="1" type="ORF">GS399_05105</name>
</gene>
<dbReference type="RefSeq" id="WP_160843520.1">
    <property type="nucleotide sequence ID" value="NZ_WVHT01000002.1"/>
</dbReference>